<dbReference type="Proteomes" id="UP000001982">
    <property type="component" value="Chromosome"/>
</dbReference>
<dbReference type="InterPro" id="IPR036249">
    <property type="entry name" value="Thioredoxin-like_sf"/>
</dbReference>
<evidence type="ECO:0000256" key="4">
    <source>
        <dbReference type="ARBA" id="ARBA00023157"/>
    </source>
</evidence>
<keyword evidence="4" id="KW-1015">Disulfide bond</keyword>
<dbReference type="Gene3D" id="3.40.30.10">
    <property type="entry name" value="Glutaredoxin"/>
    <property type="match status" value="1"/>
</dbReference>
<dbReference type="InterPro" id="IPR013766">
    <property type="entry name" value="Thioredoxin_domain"/>
</dbReference>
<evidence type="ECO:0000313" key="8">
    <source>
        <dbReference type="Proteomes" id="UP000001982"/>
    </source>
</evidence>
<dbReference type="SUPFAM" id="SSF52833">
    <property type="entry name" value="Thioredoxin-like"/>
    <property type="match status" value="1"/>
</dbReference>
<dbReference type="CDD" id="cd03014">
    <property type="entry name" value="PRX_Atyp2cys"/>
    <property type="match status" value="1"/>
</dbReference>
<dbReference type="InterPro" id="IPR018219">
    <property type="entry name" value="Tpx_CS"/>
</dbReference>
<evidence type="ECO:0000256" key="5">
    <source>
        <dbReference type="ARBA" id="ARBA00023284"/>
    </source>
</evidence>
<dbReference type="KEGG" id="sdn:Sden_1360"/>
<dbReference type="EMBL" id="CP000302">
    <property type="protein sequence ID" value="ABE54646.1"/>
    <property type="molecule type" value="Genomic_DNA"/>
</dbReference>
<dbReference type="PROSITE" id="PS51352">
    <property type="entry name" value="THIOREDOXIN_2"/>
    <property type="match status" value="1"/>
</dbReference>
<keyword evidence="3 7" id="KW-0560">Oxidoreductase</keyword>
<evidence type="ECO:0000256" key="3">
    <source>
        <dbReference type="ARBA" id="ARBA00023002"/>
    </source>
</evidence>
<dbReference type="eggNOG" id="COG2077">
    <property type="taxonomic scope" value="Bacteria"/>
</dbReference>
<dbReference type="InterPro" id="IPR002065">
    <property type="entry name" value="TPX"/>
</dbReference>
<dbReference type="InterPro" id="IPR050455">
    <property type="entry name" value="Tpx_Peroxidase_subfamily"/>
</dbReference>
<evidence type="ECO:0000256" key="1">
    <source>
        <dbReference type="ARBA" id="ARBA00022559"/>
    </source>
</evidence>
<accession>Q12PI0</accession>
<evidence type="ECO:0000259" key="6">
    <source>
        <dbReference type="PROSITE" id="PS51352"/>
    </source>
</evidence>
<sequence length="204" mass="22416">MILNINGSQFVNKIGQFFKIVLTLSVVFATSANAKEHSVILAGQVTPLLGTMPSLNQPAPSFKVVDDKFTPVSLADFAGKTVLISAVPSLDTGVCALQTKRFNTEVSQFSDDVVMLTLSMDLPFAQKRFCQLENVDKLKVLSDSVWRNFGEQYGLIIKDRGLLARAIFIIDSKGVLRYQELVSDVSQHPDYSQALSTLKQISAQ</sequence>
<proteinExistence type="predicted"/>
<dbReference type="RefSeq" id="WP_011495804.1">
    <property type="nucleotide sequence ID" value="NC_007954.1"/>
</dbReference>
<dbReference type="GO" id="GO:0008379">
    <property type="term" value="F:thioredoxin peroxidase activity"/>
    <property type="evidence" value="ECO:0007669"/>
    <property type="project" value="InterPro"/>
</dbReference>
<organism evidence="7 8">
    <name type="scientific">Shewanella denitrificans (strain OS217 / ATCC BAA-1090 / DSM 15013)</name>
    <dbReference type="NCBI Taxonomy" id="318161"/>
    <lineage>
        <taxon>Bacteria</taxon>
        <taxon>Pseudomonadati</taxon>
        <taxon>Pseudomonadota</taxon>
        <taxon>Gammaproteobacteria</taxon>
        <taxon>Alteromonadales</taxon>
        <taxon>Shewanellaceae</taxon>
        <taxon>Shewanella</taxon>
    </lineage>
</organism>
<dbReference type="GO" id="GO:0004130">
    <property type="term" value="F:cytochrome-c peroxidase activity"/>
    <property type="evidence" value="ECO:0007669"/>
    <property type="project" value="UniProtKB-EC"/>
</dbReference>
<dbReference type="Pfam" id="PF08534">
    <property type="entry name" value="Redoxin"/>
    <property type="match status" value="1"/>
</dbReference>
<keyword evidence="8" id="KW-1185">Reference proteome</keyword>
<dbReference type="HOGENOM" id="CLU_042529_12_0_6"/>
<dbReference type="NCBIfam" id="NF001808">
    <property type="entry name" value="PRK00522.1"/>
    <property type="match status" value="1"/>
</dbReference>
<evidence type="ECO:0000313" key="7">
    <source>
        <dbReference type="EMBL" id="ABE54646.1"/>
    </source>
</evidence>
<evidence type="ECO:0000256" key="2">
    <source>
        <dbReference type="ARBA" id="ARBA00022862"/>
    </source>
</evidence>
<reference evidence="7 8" key="1">
    <citation type="submission" date="2006-03" db="EMBL/GenBank/DDBJ databases">
        <title>Complete sequence of Shewanella denitrificans OS217.</title>
        <authorList>
            <consortium name="US DOE Joint Genome Institute"/>
            <person name="Copeland A."/>
            <person name="Lucas S."/>
            <person name="Lapidus A."/>
            <person name="Barry K."/>
            <person name="Detter J.C."/>
            <person name="Glavina del Rio T."/>
            <person name="Hammon N."/>
            <person name="Israni S."/>
            <person name="Dalin E."/>
            <person name="Tice H."/>
            <person name="Pitluck S."/>
            <person name="Brettin T."/>
            <person name="Bruce D."/>
            <person name="Han C."/>
            <person name="Tapia R."/>
            <person name="Gilna P."/>
            <person name="Kiss H."/>
            <person name="Schmutz J."/>
            <person name="Larimer F."/>
            <person name="Land M."/>
            <person name="Hauser L."/>
            <person name="Kyrpides N."/>
            <person name="Lykidis A."/>
            <person name="Richardson P."/>
        </authorList>
    </citation>
    <scope>NUCLEOTIDE SEQUENCE [LARGE SCALE GENOMIC DNA]</scope>
    <source>
        <strain evidence="8">OS217 / ATCC BAA-1090 / DSM 15013</strain>
    </source>
</reference>
<keyword evidence="1 7" id="KW-0575">Peroxidase</keyword>
<dbReference type="PROSITE" id="PS01265">
    <property type="entry name" value="TPX"/>
    <property type="match status" value="1"/>
</dbReference>
<dbReference type="PANTHER" id="PTHR43110">
    <property type="entry name" value="THIOL PEROXIDASE"/>
    <property type="match status" value="1"/>
</dbReference>
<dbReference type="InterPro" id="IPR013740">
    <property type="entry name" value="Redoxin"/>
</dbReference>
<protein>
    <submittedName>
        <fullName evidence="7">Thiol peroxidase (Atypical 2-Cys peroxiredoxin)</fullName>
        <ecNumber evidence="7">1.11.1.5</ecNumber>
    </submittedName>
</protein>
<name>Q12PI0_SHEDO</name>
<dbReference type="OrthoDB" id="9781543at2"/>
<dbReference type="PANTHER" id="PTHR43110:SF1">
    <property type="entry name" value="THIOL PEROXIDASE"/>
    <property type="match status" value="1"/>
</dbReference>
<keyword evidence="2" id="KW-0049">Antioxidant</keyword>
<feature type="domain" description="Thioredoxin" evidence="6">
    <location>
        <begin position="53"/>
        <end position="203"/>
    </location>
</feature>
<keyword evidence="5" id="KW-0676">Redox-active center</keyword>
<gene>
    <name evidence="7" type="ordered locus">Sden_1360</name>
</gene>
<dbReference type="EC" id="1.11.1.5" evidence="7"/>
<dbReference type="AlphaFoldDB" id="Q12PI0"/>
<dbReference type="STRING" id="318161.Sden_1360"/>